<evidence type="ECO:0000313" key="3">
    <source>
        <dbReference type="Proteomes" id="UP000607653"/>
    </source>
</evidence>
<dbReference type="InterPro" id="IPR029472">
    <property type="entry name" value="Copia-like_N"/>
</dbReference>
<comment type="caution">
    <text evidence="2">The sequence shown here is derived from an EMBL/GenBank/DDBJ whole genome shotgun (WGS) entry which is preliminary data.</text>
</comment>
<accession>A0A822YB80</accession>
<dbReference type="AlphaFoldDB" id="A0A822YB80"/>
<dbReference type="EMBL" id="DUZY01000002">
    <property type="protein sequence ID" value="DAD26798.1"/>
    <property type="molecule type" value="Genomic_DNA"/>
</dbReference>
<name>A0A822YB80_NELNU</name>
<dbReference type="PANTHER" id="PTHR37610">
    <property type="entry name" value="CCHC-TYPE DOMAIN-CONTAINING PROTEIN"/>
    <property type="match status" value="1"/>
</dbReference>
<gene>
    <name evidence="2" type="ORF">HUJ06_028266</name>
</gene>
<evidence type="ECO:0000259" key="1">
    <source>
        <dbReference type="Pfam" id="PF14244"/>
    </source>
</evidence>
<proteinExistence type="predicted"/>
<sequence length="66" mass="7683">MWHWAMKNSLYAQNKFVFVDGSLSKPPESVPEESAWIKCNSMVVAWIFNALSMSCQRNYTTMLVFM</sequence>
<organism evidence="2 3">
    <name type="scientific">Nelumbo nucifera</name>
    <name type="common">Sacred lotus</name>
    <dbReference type="NCBI Taxonomy" id="4432"/>
    <lineage>
        <taxon>Eukaryota</taxon>
        <taxon>Viridiplantae</taxon>
        <taxon>Streptophyta</taxon>
        <taxon>Embryophyta</taxon>
        <taxon>Tracheophyta</taxon>
        <taxon>Spermatophyta</taxon>
        <taxon>Magnoliopsida</taxon>
        <taxon>Proteales</taxon>
        <taxon>Nelumbonaceae</taxon>
        <taxon>Nelumbo</taxon>
    </lineage>
</organism>
<dbReference type="Proteomes" id="UP000607653">
    <property type="component" value="Unassembled WGS sequence"/>
</dbReference>
<protein>
    <recommendedName>
        <fullName evidence="1">Retrotransposon Copia-like N-terminal domain-containing protein</fullName>
    </recommendedName>
</protein>
<dbReference type="Pfam" id="PF14244">
    <property type="entry name" value="Retrotran_gag_3"/>
    <property type="match status" value="1"/>
</dbReference>
<reference evidence="2 3" key="1">
    <citation type="journal article" date="2020" name="Mol. Biol. Evol.">
        <title>Distinct Expression and Methylation Patterns for Genes with Different Fates following a Single Whole-Genome Duplication in Flowering Plants.</title>
        <authorList>
            <person name="Shi T."/>
            <person name="Rahmani R.S."/>
            <person name="Gugger P.F."/>
            <person name="Wang M."/>
            <person name="Li H."/>
            <person name="Zhang Y."/>
            <person name="Li Z."/>
            <person name="Wang Q."/>
            <person name="Van de Peer Y."/>
            <person name="Marchal K."/>
            <person name="Chen J."/>
        </authorList>
    </citation>
    <scope>NUCLEOTIDE SEQUENCE [LARGE SCALE GENOMIC DNA]</scope>
    <source>
        <tissue evidence="2">Leaf</tissue>
    </source>
</reference>
<feature type="domain" description="Retrotransposon Copia-like N-terminal" evidence="1">
    <location>
        <begin position="2"/>
        <end position="27"/>
    </location>
</feature>
<keyword evidence="3" id="KW-1185">Reference proteome</keyword>
<evidence type="ECO:0000313" key="2">
    <source>
        <dbReference type="EMBL" id="DAD26798.1"/>
    </source>
</evidence>
<dbReference type="PANTHER" id="PTHR37610:SF97">
    <property type="entry name" value="RETROTRANSPOSON GAG DOMAIN-CONTAINING PROTEIN"/>
    <property type="match status" value="1"/>
</dbReference>